<dbReference type="InterPro" id="IPR041715">
    <property type="entry name" value="HisRS-like_core"/>
</dbReference>
<dbReference type="Pfam" id="PF13393">
    <property type="entry name" value="tRNA-synt_His"/>
    <property type="match status" value="1"/>
</dbReference>
<evidence type="ECO:0000313" key="3">
    <source>
        <dbReference type="Proteomes" id="UP001152320"/>
    </source>
</evidence>
<dbReference type="InterPro" id="IPR045864">
    <property type="entry name" value="aa-tRNA-synth_II/BPL/LPL"/>
</dbReference>
<reference evidence="2" key="1">
    <citation type="submission" date="2021-10" db="EMBL/GenBank/DDBJ databases">
        <title>Tropical sea cucumber genome reveals ecological adaptation and Cuvierian tubules defense mechanism.</title>
        <authorList>
            <person name="Chen T."/>
        </authorList>
    </citation>
    <scope>NUCLEOTIDE SEQUENCE</scope>
    <source>
        <strain evidence="2">Nanhai2018</strain>
        <tissue evidence="2">Muscle</tissue>
    </source>
</reference>
<dbReference type="PANTHER" id="PTHR11476">
    <property type="entry name" value="HISTIDYL-TRNA SYNTHETASE"/>
    <property type="match status" value="1"/>
</dbReference>
<dbReference type="Gene3D" id="3.30.930.10">
    <property type="entry name" value="Bira Bifunctional Protein, Domain 2"/>
    <property type="match status" value="2"/>
</dbReference>
<dbReference type="GO" id="GO:0004821">
    <property type="term" value="F:histidine-tRNA ligase activity"/>
    <property type="evidence" value="ECO:0007669"/>
    <property type="project" value="TreeGrafter"/>
</dbReference>
<feature type="domain" description="Class II Histidinyl-tRNA synthetase (HisRS)-like catalytic core" evidence="1">
    <location>
        <begin position="78"/>
        <end position="168"/>
    </location>
</feature>
<dbReference type="OrthoDB" id="1906957at2759"/>
<gene>
    <name evidence="2" type="ORF">HOLleu_04635</name>
</gene>
<evidence type="ECO:0000259" key="1">
    <source>
        <dbReference type="Pfam" id="PF13393"/>
    </source>
</evidence>
<keyword evidence="2" id="KW-0436">Ligase</keyword>
<sequence length="242" mass="27653">MVPDAECIQIICKVLQELKVGEFIVKVNHHKVLQGLSKLLDVPKDDIVEIGNLIDGQPHISTADISRIFNDKQLSYGEAELAKLQEYLKIKGIVKQVQFEMDLTRSLGYYTGVVFEAALKVPRQRMNKNFKTKGILANGGRFDNLVTKLTRSRRTVPCVGFTFDFEQLFTLLEIKEENKDIPTKETEVLVTSDNTHMVREILKFCKQLWDAGVKIGLPHSYPLQDITRQAKINERYKTDISD</sequence>
<dbReference type="GO" id="GO:0005739">
    <property type="term" value="C:mitochondrion"/>
    <property type="evidence" value="ECO:0007669"/>
    <property type="project" value="TreeGrafter"/>
</dbReference>
<organism evidence="2 3">
    <name type="scientific">Holothuria leucospilota</name>
    <name type="common">Black long sea cucumber</name>
    <name type="synonym">Mertensiothuria leucospilota</name>
    <dbReference type="NCBI Taxonomy" id="206669"/>
    <lineage>
        <taxon>Eukaryota</taxon>
        <taxon>Metazoa</taxon>
        <taxon>Echinodermata</taxon>
        <taxon>Eleutherozoa</taxon>
        <taxon>Echinozoa</taxon>
        <taxon>Holothuroidea</taxon>
        <taxon>Aspidochirotacea</taxon>
        <taxon>Aspidochirotida</taxon>
        <taxon>Holothuriidae</taxon>
        <taxon>Holothuria</taxon>
    </lineage>
</organism>
<accession>A0A9Q1CUA9</accession>
<keyword evidence="3" id="KW-1185">Reference proteome</keyword>
<dbReference type="PANTHER" id="PTHR11476:SF7">
    <property type="entry name" value="HISTIDINE--TRNA LIGASE"/>
    <property type="match status" value="1"/>
</dbReference>
<dbReference type="GO" id="GO:0032543">
    <property type="term" value="P:mitochondrial translation"/>
    <property type="evidence" value="ECO:0007669"/>
    <property type="project" value="TreeGrafter"/>
</dbReference>
<dbReference type="GO" id="GO:0005829">
    <property type="term" value="C:cytosol"/>
    <property type="evidence" value="ECO:0007669"/>
    <property type="project" value="TreeGrafter"/>
</dbReference>
<dbReference type="EMBL" id="JAIZAY010000001">
    <property type="protein sequence ID" value="KAJ8051170.1"/>
    <property type="molecule type" value="Genomic_DNA"/>
</dbReference>
<evidence type="ECO:0000313" key="2">
    <source>
        <dbReference type="EMBL" id="KAJ8051170.1"/>
    </source>
</evidence>
<proteinExistence type="predicted"/>
<dbReference type="Proteomes" id="UP001152320">
    <property type="component" value="Chromosome 1"/>
</dbReference>
<comment type="caution">
    <text evidence="2">The sequence shown here is derived from an EMBL/GenBank/DDBJ whole genome shotgun (WGS) entry which is preliminary data.</text>
</comment>
<dbReference type="SUPFAM" id="SSF55681">
    <property type="entry name" value="Class II aaRS and biotin synthetases"/>
    <property type="match status" value="1"/>
</dbReference>
<dbReference type="GO" id="GO:0003723">
    <property type="term" value="F:RNA binding"/>
    <property type="evidence" value="ECO:0007669"/>
    <property type="project" value="TreeGrafter"/>
</dbReference>
<protein>
    <submittedName>
        <fullName evidence="2">Histidine--tRNA ligase, cytoplasmic</fullName>
    </submittedName>
</protein>
<dbReference type="GO" id="GO:0006427">
    <property type="term" value="P:histidyl-tRNA aminoacylation"/>
    <property type="evidence" value="ECO:0007669"/>
    <property type="project" value="TreeGrafter"/>
</dbReference>
<dbReference type="AlphaFoldDB" id="A0A9Q1CUA9"/>
<name>A0A9Q1CUA9_HOLLE</name>